<gene>
    <name evidence="2" type="ORF">E5S66_12215</name>
</gene>
<dbReference type="EMBL" id="SROY01000006">
    <property type="protein sequence ID" value="TLX20962.1"/>
    <property type="molecule type" value="Genomic_DNA"/>
</dbReference>
<feature type="region of interest" description="Disordered" evidence="1">
    <location>
        <begin position="1"/>
        <end position="27"/>
    </location>
</feature>
<organism evidence="2 3">
    <name type="scientific">Thermomonas fusca</name>
    <dbReference type="NCBI Taxonomy" id="215690"/>
    <lineage>
        <taxon>Bacteria</taxon>
        <taxon>Pseudomonadati</taxon>
        <taxon>Pseudomonadota</taxon>
        <taxon>Gammaproteobacteria</taxon>
        <taxon>Lysobacterales</taxon>
        <taxon>Lysobacteraceae</taxon>
        <taxon>Thermomonas</taxon>
    </lineage>
</organism>
<keyword evidence="3" id="KW-1185">Reference proteome</keyword>
<dbReference type="AlphaFoldDB" id="A0A5R9PC77"/>
<dbReference type="Proteomes" id="UP000308508">
    <property type="component" value="Unassembled WGS sequence"/>
</dbReference>
<dbReference type="RefSeq" id="WP_138349638.1">
    <property type="nucleotide sequence ID" value="NZ_SROY01000006.1"/>
</dbReference>
<evidence type="ECO:0000313" key="2">
    <source>
        <dbReference type="EMBL" id="TLX20962.1"/>
    </source>
</evidence>
<proteinExistence type="predicted"/>
<reference evidence="2 3" key="1">
    <citation type="submission" date="2019-04" db="EMBL/GenBank/DDBJ databases">
        <authorList>
            <person name="Grouzdev D.S."/>
            <person name="Nazina T.N."/>
        </authorList>
    </citation>
    <scope>NUCLEOTIDE SEQUENCE [LARGE SCALE GENOMIC DNA]</scope>
    <source>
        <strain evidence="2 3">SHC 3-19</strain>
    </source>
</reference>
<comment type="caution">
    <text evidence="2">The sequence shown here is derived from an EMBL/GenBank/DDBJ whole genome shotgun (WGS) entry which is preliminary data.</text>
</comment>
<sequence>MQADTRAQGGVGSGAPEGVSGQNPEQGHRPVEYHIAYCAYGATGEGETLFVAVSGTQEHAMSAFKSNVPEYWKDHMTLDVIGDESSAATRSITCWIPQAALDLIAGCPPGTNFYFAIMHCNLS</sequence>
<evidence type="ECO:0000313" key="3">
    <source>
        <dbReference type="Proteomes" id="UP000308508"/>
    </source>
</evidence>
<name>A0A5R9PC77_9GAMM</name>
<protein>
    <submittedName>
        <fullName evidence="2">Uncharacterized protein</fullName>
    </submittedName>
</protein>
<evidence type="ECO:0000256" key="1">
    <source>
        <dbReference type="SAM" id="MobiDB-lite"/>
    </source>
</evidence>
<accession>A0A5R9PC77</accession>